<evidence type="ECO:0000313" key="3">
    <source>
        <dbReference type="EMBL" id="ABD07148.1"/>
    </source>
</evidence>
<dbReference type="Pfam" id="PF03401">
    <property type="entry name" value="TctC"/>
    <property type="match status" value="1"/>
</dbReference>
<proteinExistence type="inferred from homology"/>
<dbReference type="HOGENOM" id="CLU_045683_0_2_5"/>
<protein>
    <submittedName>
        <fullName evidence="3">Uncharacterized protein UPF0065</fullName>
    </submittedName>
</protein>
<dbReference type="InterPro" id="IPR005064">
    <property type="entry name" value="BUG"/>
</dbReference>
<dbReference type="Proteomes" id="UP000008809">
    <property type="component" value="Chromosome"/>
</dbReference>
<dbReference type="CDD" id="cd07012">
    <property type="entry name" value="PBP2_Bug_TTT"/>
    <property type="match status" value="1"/>
</dbReference>
<comment type="similarity">
    <text evidence="1">Belongs to the UPF0065 (bug) family.</text>
</comment>
<dbReference type="InterPro" id="IPR042100">
    <property type="entry name" value="Bug_dom1"/>
</dbReference>
<accession>Q2IXB2</accession>
<evidence type="ECO:0000313" key="4">
    <source>
        <dbReference type="Proteomes" id="UP000008809"/>
    </source>
</evidence>
<feature type="signal peptide" evidence="2">
    <location>
        <begin position="1"/>
        <end position="32"/>
    </location>
</feature>
<reference evidence="3 4" key="1">
    <citation type="submission" date="2006-01" db="EMBL/GenBank/DDBJ databases">
        <title>Complete sequence of Rhodopseudomonas palustris HaA2.</title>
        <authorList>
            <consortium name="US DOE Joint Genome Institute"/>
            <person name="Copeland A."/>
            <person name="Lucas S."/>
            <person name="Lapidus A."/>
            <person name="Barry K."/>
            <person name="Detter J.C."/>
            <person name="Glavina T."/>
            <person name="Hammon N."/>
            <person name="Israni S."/>
            <person name="Pitluck S."/>
            <person name="Chain P."/>
            <person name="Malfatti S."/>
            <person name="Shin M."/>
            <person name="Vergez L."/>
            <person name="Schmutz J."/>
            <person name="Larimer F."/>
            <person name="Land M."/>
            <person name="Hauser L."/>
            <person name="Pelletier D.A."/>
            <person name="Kyrpides N."/>
            <person name="Anderson I."/>
            <person name="Oda Y."/>
            <person name="Harwood C.S."/>
            <person name="Richardson P."/>
        </authorList>
    </citation>
    <scope>NUCLEOTIDE SEQUENCE [LARGE SCALE GENOMIC DNA]</scope>
    <source>
        <strain evidence="3 4">HaA2</strain>
    </source>
</reference>
<dbReference type="PANTHER" id="PTHR42928">
    <property type="entry name" value="TRICARBOXYLATE-BINDING PROTEIN"/>
    <property type="match status" value="1"/>
</dbReference>
<dbReference type="PIRSF" id="PIRSF017082">
    <property type="entry name" value="YflP"/>
    <property type="match status" value="1"/>
</dbReference>
<gene>
    <name evidence="3" type="ordered locus">RPB_2443</name>
</gene>
<evidence type="ECO:0000256" key="1">
    <source>
        <dbReference type="ARBA" id="ARBA00006987"/>
    </source>
</evidence>
<keyword evidence="4" id="KW-1185">Reference proteome</keyword>
<keyword evidence="2" id="KW-0732">Signal</keyword>
<dbReference type="AlphaFoldDB" id="Q2IXB2"/>
<dbReference type="Gene3D" id="3.40.190.150">
    <property type="entry name" value="Bordetella uptake gene, domain 1"/>
    <property type="match status" value="1"/>
</dbReference>
<dbReference type="eggNOG" id="COG3181">
    <property type="taxonomic scope" value="Bacteria"/>
</dbReference>
<sequence length="339" mass="35272">MLEATGRRPRLRTRAMFALIALFGAHAATASAAEPASQPNSWPPKLVRIVVPFSAGSTPDMVGRVLADSLQARHPGVSFVIENKPGAAGNIGTDAVAKARPDGATLGISIAGPLVINRILFAKLPYDPERDIAPVTMLTRMPSVLAVPSSLGISTVSDFIARLKDGNKSLAYASIGAGSLSQLCMEAIAQKAGAKMVHIPYAGSPNAVTALIRGDVQAACLPAIAVAPQQASGAIRILAVTTPERSPFLPEIPTLKESGIEVQSDAWNALIAPGGTPPALVAAINAEFRQSLSEPAVIAKLKTQMIVPAASSPDELRKTLADEKLLWADVIRAAGIRIE</sequence>
<dbReference type="SUPFAM" id="SSF53850">
    <property type="entry name" value="Periplasmic binding protein-like II"/>
    <property type="match status" value="1"/>
</dbReference>
<dbReference type="PANTHER" id="PTHR42928:SF5">
    <property type="entry name" value="BLR1237 PROTEIN"/>
    <property type="match status" value="1"/>
</dbReference>
<name>Q2IXB2_RHOP2</name>
<dbReference type="EMBL" id="CP000250">
    <property type="protein sequence ID" value="ABD07148.1"/>
    <property type="molecule type" value="Genomic_DNA"/>
</dbReference>
<feature type="chain" id="PRO_5004210622" evidence="2">
    <location>
        <begin position="33"/>
        <end position="339"/>
    </location>
</feature>
<dbReference type="RefSeq" id="WP_011441333.1">
    <property type="nucleotide sequence ID" value="NC_007778.1"/>
</dbReference>
<dbReference type="Gene3D" id="3.40.190.10">
    <property type="entry name" value="Periplasmic binding protein-like II"/>
    <property type="match status" value="1"/>
</dbReference>
<organism evidence="3 4">
    <name type="scientific">Rhodopseudomonas palustris (strain HaA2)</name>
    <dbReference type="NCBI Taxonomy" id="316058"/>
    <lineage>
        <taxon>Bacteria</taxon>
        <taxon>Pseudomonadati</taxon>
        <taxon>Pseudomonadota</taxon>
        <taxon>Alphaproteobacteria</taxon>
        <taxon>Hyphomicrobiales</taxon>
        <taxon>Nitrobacteraceae</taxon>
        <taxon>Rhodopseudomonas</taxon>
    </lineage>
</organism>
<dbReference type="STRING" id="316058.RPB_2443"/>
<evidence type="ECO:0000256" key="2">
    <source>
        <dbReference type="SAM" id="SignalP"/>
    </source>
</evidence>
<dbReference type="KEGG" id="rpb:RPB_2443"/>